<dbReference type="GO" id="GO:1990923">
    <property type="term" value="C:PET complex"/>
    <property type="evidence" value="ECO:0007669"/>
    <property type="project" value="TreeGrafter"/>
</dbReference>
<keyword evidence="4" id="KW-1185">Reference proteome</keyword>
<dbReference type="PANTHER" id="PTHR46628:SF1">
    <property type="entry name" value="PIRNA BIOGENESIS PROTEIN EXD1"/>
    <property type="match status" value="1"/>
</dbReference>
<reference evidence="3 4" key="1">
    <citation type="submission" date="2013-05" db="EMBL/GenBank/DDBJ databases">
        <title>Draft genome of the parasitic nematode Anyclostoma ceylanicum.</title>
        <authorList>
            <person name="Mitreva M."/>
        </authorList>
    </citation>
    <scope>NUCLEOTIDE SEQUENCE [LARGE SCALE GENOMIC DNA]</scope>
</reference>
<dbReference type="SUPFAM" id="SSF53098">
    <property type="entry name" value="Ribonuclease H-like"/>
    <property type="match status" value="1"/>
</dbReference>
<dbReference type="GO" id="GO:0008408">
    <property type="term" value="F:3'-5' exonuclease activity"/>
    <property type="evidence" value="ECO:0007669"/>
    <property type="project" value="InterPro"/>
</dbReference>
<dbReference type="InterPro" id="IPR036397">
    <property type="entry name" value="RNaseH_sf"/>
</dbReference>
<dbReference type="InterPro" id="IPR052144">
    <property type="entry name" value="piRNA_biogenesis_EXD1"/>
</dbReference>
<gene>
    <name evidence="3" type="ORF">ANCCEY_03904</name>
</gene>
<name>A0A0D6M3P8_9BILA</name>
<dbReference type="AlphaFoldDB" id="A0A0D6M3P8"/>
<feature type="region of interest" description="Disordered" evidence="1">
    <location>
        <begin position="94"/>
        <end position="113"/>
    </location>
</feature>
<proteinExistence type="predicted"/>
<dbReference type="EMBL" id="KE124848">
    <property type="protein sequence ID" value="EPB76996.1"/>
    <property type="molecule type" value="Genomic_DNA"/>
</dbReference>
<dbReference type="Proteomes" id="UP000054495">
    <property type="component" value="Unassembled WGS sequence"/>
</dbReference>
<evidence type="ECO:0000259" key="2">
    <source>
        <dbReference type="SMART" id="SM00474"/>
    </source>
</evidence>
<sequence length="368" mass="40691">MPEPDDNAIELDDEGKPLAGVKAKQAAVEYLKSVLEQNEDQPIPLDVFYQRFCQRFSHSIRQDVATNPKELLQFLKLNRGLFFIRSNKVTLVKNRPSEDGSENGSDEGDLDNNNSVFPLDQNALARIHFVKALKPAQELVERLWQDINTQEKKVVGLDFKTVTVGIDGELFLSLCVVATQSQIGVFDLASSDVIIMESGLRDILESDKVTKVIHDARRVGSLLAHKYAVHMVNVFDTQARLCWGIRPMSDELLLTSVEEAHCLLSALHQTLSNLIPVHLRGLFEDKCIEVLLASPTRPPPLSFNPGSPYRVSTRGGGRGPPATYAQPNYGDRGAGGGYTPPASARRMADACTQTFSTGDIQVLNVFYE</sequence>
<evidence type="ECO:0000313" key="4">
    <source>
        <dbReference type="Proteomes" id="UP000054495"/>
    </source>
</evidence>
<dbReference type="GO" id="GO:0003676">
    <property type="term" value="F:nucleic acid binding"/>
    <property type="evidence" value="ECO:0007669"/>
    <property type="project" value="InterPro"/>
</dbReference>
<evidence type="ECO:0000256" key="1">
    <source>
        <dbReference type="SAM" id="MobiDB-lite"/>
    </source>
</evidence>
<dbReference type="InterPro" id="IPR056589">
    <property type="entry name" value="WH_Egal-1"/>
</dbReference>
<dbReference type="Gene3D" id="3.30.420.10">
    <property type="entry name" value="Ribonuclease H-like superfamily/Ribonuclease H"/>
    <property type="match status" value="1"/>
</dbReference>
<dbReference type="Pfam" id="PF23713">
    <property type="entry name" value="WHD_Egal"/>
    <property type="match status" value="1"/>
</dbReference>
<dbReference type="SMART" id="SM00474">
    <property type="entry name" value="35EXOc"/>
    <property type="match status" value="1"/>
</dbReference>
<feature type="region of interest" description="Disordered" evidence="1">
    <location>
        <begin position="302"/>
        <end position="342"/>
    </location>
</feature>
<dbReference type="GO" id="GO:0034587">
    <property type="term" value="P:piRNA processing"/>
    <property type="evidence" value="ECO:0007669"/>
    <property type="project" value="TreeGrafter"/>
</dbReference>
<dbReference type="InterPro" id="IPR012337">
    <property type="entry name" value="RNaseH-like_sf"/>
</dbReference>
<organism evidence="3 4">
    <name type="scientific">Ancylostoma ceylanicum</name>
    <dbReference type="NCBI Taxonomy" id="53326"/>
    <lineage>
        <taxon>Eukaryota</taxon>
        <taxon>Metazoa</taxon>
        <taxon>Ecdysozoa</taxon>
        <taxon>Nematoda</taxon>
        <taxon>Chromadorea</taxon>
        <taxon>Rhabditida</taxon>
        <taxon>Rhabditina</taxon>
        <taxon>Rhabditomorpha</taxon>
        <taxon>Strongyloidea</taxon>
        <taxon>Ancylostomatidae</taxon>
        <taxon>Ancylostomatinae</taxon>
        <taxon>Ancylostoma</taxon>
    </lineage>
</organism>
<feature type="domain" description="3'-5' exonuclease" evidence="2">
    <location>
        <begin position="127"/>
        <end position="293"/>
    </location>
</feature>
<accession>A0A0D6M3P8</accession>
<protein>
    <recommendedName>
        <fullName evidence="2">3'-5' exonuclease domain-containing protein</fullName>
    </recommendedName>
</protein>
<evidence type="ECO:0000313" key="3">
    <source>
        <dbReference type="EMBL" id="EPB76996.1"/>
    </source>
</evidence>
<dbReference type="InterPro" id="IPR002562">
    <property type="entry name" value="3'-5'_exonuclease_dom"/>
</dbReference>
<dbReference type="PANTHER" id="PTHR46628">
    <property type="entry name" value="PIRNA BIOGENESIS PROTEIN EXD1"/>
    <property type="match status" value="1"/>
</dbReference>
<feature type="compositionally biased region" description="Acidic residues" evidence="1">
    <location>
        <begin position="99"/>
        <end position="110"/>
    </location>
</feature>